<dbReference type="InterPro" id="IPR034660">
    <property type="entry name" value="DinB/YfiT-like"/>
</dbReference>
<feature type="domain" description="Mycothiol-dependent maleylpyruvate isomerase metal-binding" evidence="1">
    <location>
        <begin position="1"/>
        <end position="96"/>
    </location>
</feature>
<dbReference type="GO" id="GO:0016853">
    <property type="term" value="F:isomerase activity"/>
    <property type="evidence" value="ECO:0007669"/>
    <property type="project" value="UniProtKB-KW"/>
</dbReference>
<dbReference type="EMBL" id="WJHE01001333">
    <property type="protein sequence ID" value="MST34973.1"/>
    <property type="molecule type" value="Genomic_DNA"/>
</dbReference>
<protein>
    <submittedName>
        <fullName evidence="2">Maleylpyruvate isomerase family mycothiol-dependent enzyme</fullName>
    </submittedName>
</protein>
<name>A0ABW9R2Q9_9ACTN</name>
<proteinExistence type="predicted"/>
<dbReference type="InterPro" id="IPR017517">
    <property type="entry name" value="Maleyloyr_isom"/>
</dbReference>
<organism evidence="2 3">
    <name type="scientific">Acidiferrimicrobium australe</name>
    <dbReference type="NCBI Taxonomy" id="2664430"/>
    <lineage>
        <taxon>Bacteria</taxon>
        <taxon>Bacillati</taxon>
        <taxon>Actinomycetota</taxon>
        <taxon>Acidimicrobiia</taxon>
        <taxon>Acidimicrobiales</taxon>
        <taxon>Acidimicrobiaceae</taxon>
        <taxon>Acidiferrimicrobium</taxon>
    </lineage>
</organism>
<gene>
    <name evidence="2" type="ORF">GHK86_19870</name>
</gene>
<dbReference type="Pfam" id="PF11716">
    <property type="entry name" value="MDMPI_N"/>
    <property type="match status" value="1"/>
</dbReference>
<keyword evidence="2" id="KW-0413">Isomerase</keyword>
<accession>A0ABW9R2Q9</accession>
<reference evidence="2 3" key="1">
    <citation type="submission" date="2019-11" db="EMBL/GenBank/DDBJ databases">
        <title>Acidiferrimicrobium australis gen. nov., sp. nov., an acidophilic and obligately heterotrophic, member of the Actinobacteria that catalyses dissimilatory oxido- reduction of iron isolated from metal-rich acidic water in Chile.</title>
        <authorList>
            <person name="Gonzalez D."/>
            <person name="Huber K."/>
            <person name="Hedrich S."/>
            <person name="Rojas-Villalobos C."/>
            <person name="Quatrini R."/>
            <person name="Dinamarca M.A."/>
            <person name="Schwarz A."/>
            <person name="Canales C."/>
            <person name="Nancucheo I."/>
        </authorList>
    </citation>
    <scope>NUCLEOTIDE SEQUENCE [LARGE SCALE GENOMIC DNA]</scope>
    <source>
        <strain evidence="2 3">USS-CCA1</strain>
    </source>
</reference>
<dbReference type="PANTHER" id="PTHR40758">
    <property type="entry name" value="CONSERVED PROTEIN"/>
    <property type="match status" value="1"/>
</dbReference>
<keyword evidence="3" id="KW-1185">Reference proteome</keyword>
<dbReference type="NCBIfam" id="TIGR03083">
    <property type="entry name" value="maleylpyruvate isomerase family mycothiol-dependent enzyme"/>
    <property type="match status" value="1"/>
</dbReference>
<evidence type="ECO:0000313" key="2">
    <source>
        <dbReference type="EMBL" id="MST34973.1"/>
    </source>
</evidence>
<feature type="non-terminal residue" evidence="2">
    <location>
        <position position="1"/>
    </location>
</feature>
<dbReference type="Proteomes" id="UP000437736">
    <property type="component" value="Unassembled WGS sequence"/>
</dbReference>
<comment type="caution">
    <text evidence="2">The sequence shown here is derived from an EMBL/GenBank/DDBJ whole genome shotgun (WGS) entry which is preliminary data.</text>
</comment>
<evidence type="ECO:0000259" key="1">
    <source>
        <dbReference type="Pfam" id="PF11716"/>
    </source>
</evidence>
<feature type="non-terminal residue" evidence="2">
    <location>
        <position position="164"/>
    </location>
</feature>
<dbReference type="SUPFAM" id="SSF109854">
    <property type="entry name" value="DinB/YfiT-like putative metalloenzymes"/>
    <property type="match status" value="1"/>
</dbReference>
<dbReference type="PANTHER" id="PTHR40758:SF1">
    <property type="entry name" value="CONSERVED PROTEIN"/>
    <property type="match status" value="1"/>
</dbReference>
<sequence length="164" mass="17304">PDWSVGDLLEHTGSVHRWAAAVVEGGERVRRRDLPAGPPGDAVLDWFAEGLERLTGVLLASDPARRVWSFAAGSPSTVAWWVRRMAQETGMHRRDVEAAGGGAVRGFDPRRAADGIDEYLFDFLPGIPDEDLAALSGPGGGGGSLHLHATDTGVGGGGEWVVDL</sequence>
<dbReference type="InterPro" id="IPR024344">
    <property type="entry name" value="MDMPI_metal-binding"/>
</dbReference>
<evidence type="ECO:0000313" key="3">
    <source>
        <dbReference type="Proteomes" id="UP000437736"/>
    </source>
</evidence>